<evidence type="ECO:0000256" key="1">
    <source>
        <dbReference type="SAM" id="MobiDB-lite"/>
    </source>
</evidence>
<sequence>MFASFPSLANLPSHAKVDARDIPPPTPVNLPRYQPYAHQNQTLPPAKTLSSLLEQTSRAASILGPLGISAIGLDLKLDVAVHDLVPNPTFVPDFCRWNQLTADEACEEDNAKRQWLRTSNPAPGCQVYLERKRELSNSNEDAFRTVRRIPPPRGKQQARLGNAYEFFRRLELFTAYWDDPTHPADLPPSPELSAAERTSPQAAAADTAEAEGSKARPAGDATAPAVVRTSSGQSMPPEFRQNLITAFVKLVAYDFGCNVAMARVEPRLHFKSAPGPHQRKTYTPSHCHFIFQSPGSREAARAGIVHGPVAAVSARPTVDFTSPNVEAAHSLDLAREVTAALITAQHRAREGKVETRFGQDQWWTIKPRWGGGSGGPIGRETDKMAVVGDKDTRPSDGDGLSAPVTKKPRKTLSIYDSYRIVRPPSSSWDAKTKYEAIGKMEDGRDDDIFVVSSLFHHVSVLCVRVPSRLLEALDGSPEPDPSRRSWGKVKAWRSPWYDLFDVDQRVAAMQVLWTMMAYQMRLESRSDDSSDATADA</sequence>
<name>A0A367LB20_9HYPO</name>
<organism evidence="2 3">
    <name type="scientific">Ophiocordyceps polyrhachis-furcata BCC 54312</name>
    <dbReference type="NCBI Taxonomy" id="1330021"/>
    <lineage>
        <taxon>Eukaryota</taxon>
        <taxon>Fungi</taxon>
        <taxon>Dikarya</taxon>
        <taxon>Ascomycota</taxon>
        <taxon>Pezizomycotina</taxon>
        <taxon>Sordariomycetes</taxon>
        <taxon>Hypocreomycetidae</taxon>
        <taxon>Hypocreales</taxon>
        <taxon>Ophiocordycipitaceae</taxon>
        <taxon>Ophiocordyceps</taxon>
    </lineage>
</organism>
<gene>
    <name evidence="2" type="ORF">L249_7512</name>
</gene>
<evidence type="ECO:0000313" key="3">
    <source>
        <dbReference type="Proteomes" id="UP000253664"/>
    </source>
</evidence>
<dbReference type="EMBL" id="LKCN02000010">
    <property type="protein sequence ID" value="RCI11619.1"/>
    <property type="molecule type" value="Genomic_DNA"/>
</dbReference>
<protein>
    <submittedName>
        <fullName evidence="2">Uncharacterized protein</fullName>
    </submittedName>
</protein>
<reference evidence="2 3" key="1">
    <citation type="journal article" date="2015" name="BMC Genomics">
        <title>Insights from the genome of Ophiocordyceps polyrhachis-furcata to pathogenicity and host specificity in insect fungi.</title>
        <authorList>
            <person name="Wichadakul D."/>
            <person name="Kobmoo N."/>
            <person name="Ingsriswang S."/>
            <person name="Tangphatsornruang S."/>
            <person name="Chantasingh D."/>
            <person name="Luangsa-ard J.J."/>
            <person name="Eurwilaichitr L."/>
        </authorList>
    </citation>
    <scope>NUCLEOTIDE SEQUENCE [LARGE SCALE GENOMIC DNA]</scope>
    <source>
        <strain evidence="2 3">BCC 54312</strain>
    </source>
</reference>
<feature type="region of interest" description="Disordered" evidence="1">
    <location>
        <begin position="181"/>
        <end position="234"/>
    </location>
</feature>
<comment type="caution">
    <text evidence="2">The sequence shown here is derived from an EMBL/GenBank/DDBJ whole genome shotgun (WGS) entry which is preliminary data.</text>
</comment>
<dbReference type="Proteomes" id="UP000253664">
    <property type="component" value="Unassembled WGS sequence"/>
</dbReference>
<dbReference type="AlphaFoldDB" id="A0A367LB20"/>
<keyword evidence="3" id="KW-1185">Reference proteome</keyword>
<accession>A0A367LB20</accession>
<evidence type="ECO:0000313" key="2">
    <source>
        <dbReference type="EMBL" id="RCI11619.1"/>
    </source>
</evidence>
<dbReference type="OrthoDB" id="5407653at2759"/>
<proteinExistence type="predicted"/>
<dbReference type="STRING" id="1330021.A0A367LB20"/>